<evidence type="ECO:0000313" key="1">
    <source>
        <dbReference type="EMBL" id="GIX76630.1"/>
    </source>
</evidence>
<proteinExistence type="predicted"/>
<accession>A0AAV4MVX8</accession>
<reference evidence="1 2" key="1">
    <citation type="submission" date="2021-06" db="EMBL/GenBank/DDBJ databases">
        <title>Caerostris extrusa draft genome.</title>
        <authorList>
            <person name="Kono N."/>
            <person name="Arakawa K."/>
        </authorList>
    </citation>
    <scope>NUCLEOTIDE SEQUENCE [LARGE SCALE GENOMIC DNA]</scope>
</reference>
<evidence type="ECO:0000313" key="2">
    <source>
        <dbReference type="Proteomes" id="UP001054945"/>
    </source>
</evidence>
<gene>
    <name evidence="1" type="ORF">CEXT_666581</name>
</gene>
<protein>
    <submittedName>
        <fullName evidence="1">Uncharacterized protein</fullName>
    </submittedName>
</protein>
<dbReference type="Proteomes" id="UP001054945">
    <property type="component" value="Unassembled WGS sequence"/>
</dbReference>
<sequence>MQRNTCSFPPAIDSSNQINRFRNGKGGSLLNENNLSLGMKFLRPMLRNPFLIITKKIAFCVRHLLQQSEVALNGGKSENRFLWGNHHF</sequence>
<organism evidence="1 2">
    <name type="scientific">Caerostris extrusa</name>
    <name type="common">Bark spider</name>
    <name type="synonym">Caerostris bankana</name>
    <dbReference type="NCBI Taxonomy" id="172846"/>
    <lineage>
        <taxon>Eukaryota</taxon>
        <taxon>Metazoa</taxon>
        <taxon>Ecdysozoa</taxon>
        <taxon>Arthropoda</taxon>
        <taxon>Chelicerata</taxon>
        <taxon>Arachnida</taxon>
        <taxon>Araneae</taxon>
        <taxon>Araneomorphae</taxon>
        <taxon>Entelegynae</taxon>
        <taxon>Araneoidea</taxon>
        <taxon>Araneidae</taxon>
        <taxon>Caerostris</taxon>
    </lineage>
</organism>
<dbReference type="AlphaFoldDB" id="A0AAV4MVX8"/>
<comment type="caution">
    <text evidence="1">The sequence shown here is derived from an EMBL/GenBank/DDBJ whole genome shotgun (WGS) entry which is preliminary data.</text>
</comment>
<name>A0AAV4MVX8_CAEEX</name>
<keyword evidence="2" id="KW-1185">Reference proteome</keyword>
<dbReference type="EMBL" id="BPLR01020272">
    <property type="protein sequence ID" value="GIX76630.1"/>
    <property type="molecule type" value="Genomic_DNA"/>
</dbReference>